<dbReference type="PANTHER" id="PTHR47789">
    <property type="entry name" value="LAS SEVENTEEN-BINDING PROTEIN 5"/>
    <property type="match status" value="1"/>
</dbReference>
<dbReference type="Pfam" id="PF03127">
    <property type="entry name" value="GAT"/>
    <property type="match status" value="1"/>
</dbReference>
<dbReference type="InterPro" id="IPR008942">
    <property type="entry name" value="ENTH_VHS"/>
</dbReference>
<feature type="region of interest" description="Disordered" evidence="1">
    <location>
        <begin position="411"/>
        <end position="466"/>
    </location>
</feature>
<dbReference type="EMBL" id="AKCU01000435">
    <property type="protein sequence ID" value="EKV08954.1"/>
    <property type="molecule type" value="Genomic_DNA"/>
</dbReference>
<dbReference type="InterPro" id="IPR038425">
    <property type="entry name" value="GAT_sf"/>
</dbReference>
<dbReference type="GO" id="GO:0030479">
    <property type="term" value="C:actin cortical patch"/>
    <property type="evidence" value="ECO:0007669"/>
    <property type="project" value="TreeGrafter"/>
</dbReference>
<evidence type="ECO:0000259" key="2">
    <source>
        <dbReference type="PROSITE" id="PS50909"/>
    </source>
</evidence>
<dbReference type="KEGG" id="pdp:PDIP_66690"/>
<dbReference type="GO" id="GO:0006897">
    <property type="term" value="P:endocytosis"/>
    <property type="evidence" value="ECO:0007669"/>
    <property type="project" value="InterPro"/>
</dbReference>
<dbReference type="OrthoDB" id="5393057at2759"/>
<dbReference type="InterPro" id="IPR045007">
    <property type="entry name" value="LSB5"/>
</dbReference>
<dbReference type="GO" id="GO:0051666">
    <property type="term" value="P:actin cortical patch localization"/>
    <property type="evidence" value="ECO:0007669"/>
    <property type="project" value="TreeGrafter"/>
</dbReference>
<name>K9FI95_PEND1</name>
<dbReference type="SUPFAM" id="SSF89009">
    <property type="entry name" value="GAT-like domain"/>
    <property type="match status" value="1"/>
</dbReference>
<dbReference type="Gene3D" id="1.20.58.160">
    <property type="match status" value="1"/>
</dbReference>
<dbReference type="SUPFAM" id="SSF48464">
    <property type="entry name" value="ENTH/VHS domain"/>
    <property type="match status" value="1"/>
</dbReference>
<sequence length="466" mass="51257">MKRFLGSLSGRSSECLAVSTSPRKFADLYPNIGSSDSVEHREDSPEATVLKELTAFCESNANENVNGSSRDAVGASEMTRNNPFSRLTTSFTPLQQGAEVVHLPKIVEAAESSPNAAKEAALRIRKYFSDSAATSNQTQYNAIMLMRILADNPGHTFTRNFDAKFVTTVKELLRTGRDWHVQSYLRQYLDTLEQQRAWDEDLKLLLQMWAKEKTKASHGLTDRFPMNPTVPPQAPPQVPPRFHGHQQQPYRPSHLPANTLPNAEELAARIEEARNSAKLLTQFVQSTPPVELEDNDLIKEFVDRCGSASRLIQGYIHMNNPAPDEDTLLTLIETNDEISVALSQQQRAMLKARKITGSLSPTTSHMDSSSPSQAVAPAAANLSPPLVAPAQAETGRPESPAFVAAQLPSPIMTGGRPLGSYPVSGSATTGRYEYNSEDFHVRNPFADDHDTNDLGERDRAHGNSQP</sequence>
<evidence type="ECO:0000313" key="4">
    <source>
        <dbReference type="Proteomes" id="UP000009886"/>
    </source>
</evidence>
<dbReference type="GO" id="GO:0007015">
    <property type="term" value="P:actin filament organization"/>
    <property type="evidence" value="ECO:0007669"/>
    <property type="project" value="InterPro"/>
</dbReference>
<gene>
    <name evidence="3" type="ORF">PDIP_66690</name>
</gene>
<accession>K9FI95</accession>
<feature type="region of interest" description="Disordered" evidence="1">
    <location>
        <begin position="358"/>
        <end position="378"/>
    </location>
</feature>
<dbReference type="GO" id="GO:0035091">
    <property type="term" value="F:phosphatidylinositol binding"/>
    <property type="evidence" value="ECO:0007669"/>
    <property type="project" value="InterPro"/>
</dbReference>
<dbReference type="AlphaFoldDB" id="K9FI95"/>
<dbReference type="Proteomes" id="UP000009886">
    <property type="component" value="Unassembled WGS sequence"/>
</dbReference>
<reference evidence="4" key="1">
    <citation type="journal article" date="2012" name="BMC Genomics">
        <title>Genome sequence of the necrotrophic fungus Penicillium digitatum, the main postharvest pathogen of citrus.</title>
        <authorList>
            <person name="Marcet-Houben M."/>
            <person name="Ballester A.-R."/>
            <person name="de la Fuente B."/>
            <person name="Harries E."/>
            <person name="Marcos J.F."/>
            <person name="Gonzalez-Candelas L."/>
            <person name="Gabaldon T."/>
        </authorList>
    </citation>
    <scope>NUCLEOTIDE SEQUENCE [LARGE SCALE GENOMIC DNA]</scope>
    <source>
        <strain evidence="4">Pd1 / CECT 20795</strain>
    </source>
</reference>
<feature type="compositionally biased region" description="Low complexity" evidence="1">
    <location>
        <begin position="368"/>
        <end position="378"/>
    </location>
</feature>
<dbReference type="GO" id="GO:0043130">
    <property type="term" value="F:ubiquitin binding"/>
    <property type="evidence" value="ECO:0007669"/>
    <property type="project" value="InterPro"/>
</dbReference>
<evidence type="ECO:0000256" key="1">
    <source>
        <dbReference type="SAM" id="MobiDB-lite"/>
    </source>
</evidence>
<comment type="caution">
    <text evidence="3">The sequence shown here is derived from an EMBL/GenBank/DDBJ whole genome shotgun (WGS) entry which is preliminary data.</text>
</comment>
<dbReference type="HOGENOM" id="CLU_031989_0_0_1"/>
<organism evidence="3 4">
    <name type="scientific">Penicillium digitatum (strain Pd1 / CECT 20795)</name>
    <name type="common">Green mold</name>
    <dbReference type="NCBI Taxonomy" id="1170230"/>
    <lineage>
        <taxon>Eukaryota</taxon>
        <taxon>Fungi</taxon>
        <taxon>Dikarya</taxon>
        <taxon>Ascomycota</taxon>
        <taxon>Pezizomycotina</taxon>
        <taxon>Eurotiomycetes</taxon>
        <taxon>Eurotiomycetidae</taxon>
        <taxon>Eurotiales</taxon>
        <taxon>Aspergillaceae</taxon>
        <taxon>Penicillium</taxon>
    </lineage>
</organism>
<feature type="domain" description="GAT" evidence="2">
    <location>
        <begin position="261"/>
        <end position="350"/>
    </location>
</feature>
<dbReference type="PROSITE" id="PS50909">
    <property type="entry name" value="GAT"/>
    <property type="match status" value="1"/>
</dbReference>
<evidence type="ECO:0000313" key="3">
    <source>
        <dbReference type="EMBL" id="EKV08954.1"/>
    </source>
</evidence>
<dbReference type="CDD" id="cd21383">
    <property type="entry name" value="GAT_GGA_Tom1-like"/>
    <property type="match status" value="1"/>
</dbReference>
<dbReference type="VEuPathDB" id="FungiDB:PDIP_66690"/>
<protein>
    <recommendedName>
        <fullName evidence="2">GAT domain-containing protein</fullName>
    </recommendedName>
</protein>
<feature type="compositionally biased region" description="Polar residues" evidence="1">
    <location>
        <begin position="358"/>
        <end position="367"/>
    </location>
</feature>
<dbReference type="Gene3D" id="1.25.40.90">
    <property type="match status" value="1"/>
</dbReference>
<feature type="compositionally biased region" description="Basic and acidic residues" evidence="1">
    <location>
        <begin position="437"/>
        <end position="466"/>
    </location>
</feature>
<dbReference type="PANTHER" id="PTHR47789:SF2">
    <property type="entry name" value="VHS DOMAIN-CONTAINING PROTEIN"/>
    <property type="match status" value="1"/>
</dbReference>
<dbReference type="InterPro" id="IPR004152">
    <property type="entry name" value="GAT_dom"/>
</dbReference>
<proteinExistence type="predicted"/>